<feature type="region of interest" description="Disordered" evidence="4">
    <location>
        <begin position="1"/>
        <end position="21"/>
    </location>
</feature>
<keyword evidence="7" id="KW-1185">Reference proteome</keyword>
<dbReference type="GO" id="GO:0003700">
    <property type="term" value="F:DNA-binding transcription factor activity"/>
    <property type="evidence" value="ECO:0007669"/>
    <property type="project" value="InterPro"/>
</dbReference>
<protein>
    <submittedName>
        <fullName evidence="6">DNA-binding MarR family transcriptional regulator</fullName>
    </submittedName>
</protein>
<evidence type="ECO:0000256" key="2">
    <source>
        <dbReference type="ARBA" id="ARBA00023125"/>
    </source>
</evidence>
<dbReference type="Gene3D" id="1.10.10.10">
    <property type="entry name" value="Winged helix-like DNA-binding domain superfamily/Winged helix DNA-binding domain"/>
    <property type="match status" value="1"/>
</dbReference>
<dbReference type="InterPro" id="IPR052067">
    <property type="entry name" value="Metal_resp_HTH_trans_reg"/>
</dbReference>
<dbReference type="AlphaFoldDB" id="A0A4Q7RV86"/>
<evidence type="ECO:0000256" key="3">
    <source>
        <dbReference type="ARBA" id="ARBA00023163"/>
    </source>
</evidence>
<evidence type="ECO:0000256" key="4">
    <source>
        <dbReference type="SAM" id="MobiDB-lite"/>
    </source>
</evidence>
<keyword evidence="2 6" id="KW-0238">DNA-binding</keyword>
<dbReference type="RefSeq" id="WP_130392398.1">
    <property type="nucleotide sequence ID" value="NZ_SGXM01000004.1"/>
</dbReference>
<dbReference type="InterPro" id="IPR036388">
    <property type="entry name" value="WH-like_DNA-bd_sf"/>
</dbReference>
<dbReference type="InterPro" id="IPR000835">
    <property type="entry name" value="HTH_MarR-typ"/>
</dbReference>
<dbReference type="GO" id="GO:0003677">
    <property type="term" value="F:DNA binding"/>
    <property type="evidence" value="ECO:0007669"/>
    <property type="project" value="UniProtKB-KW"/>
</dbReference>
<dbReference type="PANTHER" id="PTHR35790:SF4">
    <property type="entry name" value="HTH-TYPE TRANSCRIPTIONAL REGULATOR PCHR"/>
    <property type="match status" value="1"/>
</dbReference>
<dbReference type="PROSITE" id="PS50995">
    <property type="entry name" value="HTH_MARR_2"/>
    <property type="match status" value="1"/>
</dbReference>
<sequence>MSSTSRVAPIEIPQDDPWSSLDEAGTGLTVNDFLTTMLSQLVTALRNSVTEPYATQFDLTVPEWRILALLAAHGEALSFAELVKQSTSDKALVSRTLRLLEDRGLVILESEGSSPRRRLACKISEQGAALHAQVIPLARRGQASVIRLLTPEERHGLYTGLRKLHGICTGAGKE</sequence>
<keyword evidence="1" id="KW-0805">Transcription regulation</keyword>
<dbReference type="Pfam" id="PF12802">
    <property type="entry name" value="MarR_2"/>
    <property type="match status" value="1"/>
</dbReference>
<accession>A0A4Q7RV86</accession>
<feature type="domain" description="HTH marR-type" evidence="5">
    <location>
        <begin position="31"/>
        <end position="166"/>
    </location>
</feature>
<dbReference type="SMART" id="SM00347">
    <property type="entry name" value="HTH_MARR"/>
    <property type="match status" value="1"/>
</dbReference>
<dbReference type="PANTHER" id="PTHR35790">
    <property type="entry name" value="HTH-TYPE TRANSCRIPTIONAL REGULATOR PCHR"/>
    <property type="match status" value="1"/>
</dbReference>
<evidence type="ECO:0000256" key="1">
    <source>
        <dbReference type="ARBA" id="ARBA00023015"/>
    </source>
</evidence>
<proteinExistence type="predicted"/>
<gene>
    <name evidence="6" type="ORF">EV147_3442</name>
</gene>
<dbReference type="Proteomes" id="UP000291078">
    <property type="component" value="Unassembled WGS sequence"/>
</dbReference>
<evidence type="ECO:0000259" key="5">
    <source>
        <dbReference type="PROSITE" id="PS50995"/>
    </source>
</evidence>
<evidence type="ECO:0000313" key="7">
    <source>
        <dbReference type="Proteomes" id="UP000291078"/>
    </source>
</evidence>
<dbReference type="OrthoDB" id="8906692at2"/>
<name>A0A4Q7RV86_9BURK</name>
<reference evidence="6 7" key="1">
    <citation type="journal article" date="2015" name="Stand. Genomic Sci.">
        <title>Genomic Encyclopedia of Bacterial and Archaeal Type Strains, Phase III: the genomes of soil and plant-associated and newly described type strains.</title>
        <authorList>
            <person name="Whitman W.B."/>
            <person name="Woyke T."/>
            <person name="Klenk H.P."/>
            <person name="Zhou Y."/>
            <person name="Lilburn T.G."/>
            <person name="Beck B.J."/>
            <person name="De Vos P."/>
            <person name="Vandamme P."/>
            <person name="Eisen J.A."/>
            <person name="Garrity G."/>
            <person name="Hugenholtz P."/>
            <person name="Kyrpides N.C."/>
        </authorList>
    </citation>
    <scope>NUCLEOTIDE SEQUENCE [LARGE SCALE GENOMIC DNA]</scope>
    <source>
        <strain evidence="6 7">ASC-9842</strain>
    </source>
</reference>
<comment type="caution">
    <text evidence="6">The sequence shown here is derived from an EMBL/GenBank/DDBJ whole genome shotgun (WGS) entry which is preliminary data.</text>
</comment>
<organism evidence="6 7">
    <name type="scientific">Cupriavidus agavae</name>
    <dbReference type="NCBI Taxonomy" id="1001822"/>
    <lineage>
        <taxon>Bacteria</taxon>
        <taxon>Pseudomonadati</taxon>
        <taxon>Pseudomonadota</taxon>
        <taxon>Betaproteobacteria</taxon>
        <taxon>Burkholderiales</taxon>
        <taxon>Burkholderiaceae</taxon>
        <taxon>Cupriavidus</taxon>
    </lineage>
</organism>
<dbReference type="EMBL" id="SGXM01000004">
    <property type="protein sequence ID" value="RZT36778.1"/>
    <property type="molecule type" value="Genomic_DNA"/>
</dbReference>
<dbReference type="SUPFAM" id="SSF46785">
    <property type="entry name" value="Winged helix' DNA-binding domain"/>
    <property type="match status" value="1"/>
</dbReference>
<evidence type="ECO:0000313" key="6">
    <source>
        <dbReference type="EMBL" id="RZT36778.1"/>
    </source>
</evidence>
<dbReference type="InterPro" id="IPR036390">
    <property type="entry name" value="WH_DNA-bd_sf"/>
</dbReference>
<keyword evidence="3" id="KW-0804">Transcription</keyword>